<accession>A0A1V9ZYK2</accession>
<dbReference type="GO" id="GO:0016772">
    <property type="term" value="F:transferase activity, transferring phosphorus-containing groups"/>
    <property type="evidence" value="ECO:0007669"/>
    <property type="project" value="InterPro"/>
</dbReference>
<dbReference type="Pfam" id="PF11380">
    <property type="entry name" value="Stealth_CR2"/>
    <property type="match status" value="1"/>
</dbReference>
<feature type="domain" description="LNR" evidence="6">
    <location>
        <begin position="224"/>
        <end position="254"/>
    </location>
</feature>
<dbReference type="AlphaFoldDB" id="A0A1V9ZYK2"/>
<comment type="caution">
    <text evidence="7">The sequence shown here is derived from an EMBL/GenBank/DDBJ whole genome shotgun (WGS) entry which is preliminary data.</text>
</comment>
<dbReference type="OrthoDB" id="263283at2759"/>
<dbReference type="PANTHER" id="PTHR24045:SF0">
    <property type="entry name" value="N-ACETYLGLUCOSAMINE-1-PHOSPHOTRANSFERASE SUBUNITS ALPHA_BETA"/>
    <property type="match status" value="1"/>
</dbReference>
<dbReference type="PROSITE" id="PS00018">
    <property type="entry name" value="EF_HAND_1"/>
    <property type="match status" value="1"/>
</dbReference>
<sequence length="886" mass="100163">MRYLRYGAIDAVYTWVNGSDAEWRKTKQRWLVDQTKHHSQIQNALSDNRFRDNDELRYSIRSIEKYAPWIRHIYLVTDGQVPSWLDLDNPHITVVPHSAIFKNQSHLPTFASPAIESNLDNIPGLSEYFLYFNDEVFLSAPVYPEDFLSTQGTQNVFFAWNAPDCTAKCKFQMLGNGECNPACNVESCGYDYGDCKCDESNAGMMTKDWEAICLETTSNNANQCNPECKWDWIGDGKCHPKCNIGECAFDGGDCLPLDINTLPKAALDLSTPSRFGIFISHPTQFLLLKLTGITDLLYFTINFTDKIIRKAIVLPKQSSIFISLVKEISPSSVILVNQVEANQMEISIEHGGLLERGLWFSNSDNGMDMTKATVQQYLASSYAHEATILIPSYLHNNAVEVSIEVSGKLTTISCNQPRQDSSRTKPASCFATYLGVVIELSLLDPRARVCIVNSGCLEIDTTSTTLQATPSSTSSSVIPRRQQDCSWYRWCINTIEVVKSRCSQSVRNFAHAQLSNDNLIAMCTRLGIRSNQVAGESNLGHRITQRVIGMCRVHSGIEAPPLWAIGCPPVHTFKPEEPPSSDAFGDSLRFVDRLYTQTFGKPQKMRGVPSHMPHFIQKRIFKELKERWPAQFEATSSHRFRHSKDMQFSFSYMHYMMNRRQLQQPLQLEELFHSIIDINHNGVVDEWEIPTIVQLLSTTNQPLPLLLDGIRGCQGNGNLTLTHLQHHCPLLALHLIQIPNENLPPAFNVIADTKVYFAMIKDSTSIASLLRDPKIRSAKFICINDDMEVPIPMVMQYLHHFLNQRWGEPSHFELPSGVTNKLLRIPPAHFSTSKQQDIEPTSNASYPFAPVEKNMLKAPKRNDISEMEVEIALLWPYQVAMAMISS</sequence>
<comment type="similarity">
    <text evidence="1">Belongs to the stealth family.</text>
</comment>
<name>A0A1V9ZYK2_9STRA</name>
<dbReference type="InterPro" id="IPR000800">
    <property type="entry name" value="Notch_dom"/>
</dbReference>
<evidence type="ECO:0000313" key="7">
    <source>
        <dbReference type="EMBL" id="OQS03102.1"/>
    </source>
</evidence>
<dbReference type="Pfam" id="PF17102">
    <property type="entry name" value="Stealth_CR3"/>
    <property type="match status" value="1"/>
</dbReference>
<keyword evidence="8" id="KW-1185">Reference proteome</keyword>
<dbReference type="GO" id="GO:0005794">
    <property type="term" value="C:Golgi apparatus"/>
    <property type="evidence" value="ECO:0007669"/>
    <property type="project" value="TreeGrafter"/>
</dbReference>
<keyword evidence="4" id="KW-1015">Disulfide bond</keyword>
<dbReference type="InterPro" id="IPR031356">
    <property type="entry name" value="Stealth_CR4"/>
</dbReference>
<keyword evidence="5" id="KW-0325">Glycoprotein</keyword>
<reference evidence="7 8" key="1">
    <citation type="journal article" date="2014" name="Genome Biol. Evol.">
        <title>The secreted proteins of Achlya hypogyna and Thraustotheca clavata identify the ancestral oomycete secretome and reveal gene acquisitions by horizontal gene transfer.</title>
        <authorList>
            <person name="Misner I."/>
            <person name="Blouin N."/>
            <person name="Leonard G."/>
            <person name="Richards T.A."/>
            <person name="Lane C.E."/>
        </authorList>
    </citation>
    <scope>NUCLEOTIDE SEQUENCE [LARGE SCALE GENOMIC DNA]</scope>
    <source>
        <strain evidence="7 8">ATCC 34112</strain>
    </source>
</reference>
<evidence type="ECO:0000256" key="3">
    <source>
        <dbReference type="ARBA" id="ARBA00022737"/>
    </source>
</evidence>
<evidence type="ECO:0000256" key="2">
    <source>
        <dbReference type="ARBA" id="ARBA00022679"/>
    </source>
</evidence>
<keyword evidence="2 7" id="KW-0808">Transferase</keyword>
<dbReference type="InterPro" id="IPR018247">
    <property type="entry name" value="EF_Hand_1_Ca_BS"/>
</dbReference>
<dbReference type="Proteomes" id="UP000243217">
    <property type="component" value="Unassembled WGS sequence"/>
</dbReference>
<proteinExistence type="inferred from homology"/>
<dbReference type="InterPro" id="IPR021520">
    <property type="entry name" value="Stealth_CR2"/>
</dbReference>
<dbReference type="SMART" id="SM00004">
    <property type="entry name" value="NL"/>
    <property type="match status" value="2"/>
</dbReference>
<dbReference type="STRING" id="74557.A0A1V9ZYK2"/>
<organism evidence="7 8">
    <name type="scientific">Thraustotheca clavata</name>
    <dbReference type="NCBI Taxonomy" id="74557"/>
    <lineage>
        <taxon>Eukaryota</taxon>
        <taxon>Sar</taxon>
        <taxon>Stramenopiles</taxon>
        <taxon>Oomycota</taxon>
        <taxon>Saprolegniomycetes</taxon>
        <taxon>Saprolegniales</taxon>
        <taxon>Achlyaceae</taxon>
        <taxon>Thraustotheca</taxon>
    </lineage>
</organism>
<dbReference type="PANTHER" id="PTHR24045">
    <property type="match status" value="1"/>
</dbReference>
<evidence type="ECO:0000256" key="4">
    <source>
        <dbReference type="ARBA" id="ARBA00023157"/>
    </source>
</evidence>
<dbReference type="Pfam" id="PF00066">
    <property type="entry name" value="Notch"/>
    <property type="match status" value="2"/>
</dbReference>
<dbReference type="Pfam" id="PF17103">
    <property type="entry name" value="Stealth_CR4"/>
    <property type="match status" value="1"/>
</dbReference>
<evidence type="ECO:0000259" key="6">
    <source>
        <dbReference type="PROSITE" id="PS50258"/>
    </source>
</evidence>
<feature type="non-terminal residue" evidence="7">
    <location>
        <position position="886"/>
    </location>
</feature>
<dbReference type="InterPro" id="IPR047141">
    <property type="entry name" value="Stealth"/>
</dbReference>
<dbReference type="Pfam" id="PF17101">
    <property type="entry name" value="Stealth_CR1"/>
    <property type="match status" value="1"/>
</dbReference>
<keyword evidence="3" id="KW-0677">Repeat</keyword>
<dbReference type="PROSITE" id="PS50258">
    <property type="entry name" value="LNR"/>
    <property type="match status" value="1"/>
</dbReference>
<dbReference type="EMBL" id="JNBS01000996">
    <property type="protein sequence ID" value="OQS03102.1"/>
    <property type="molecule type" value="Genomic_DNA"/>
</dbReference>
<protein>
    <submittedName>
        <fullName evidence="7">N-acetylglucosamine-1-phosphotransferase subunits alpha/beta</fullName>
    </submittedName>
</protein>
<evidence type="ECO:0000313" key="8">
    <source>
        <dbReference type="Proteomes" id="UP000243217"/>
    </source>
</evidence>
<gene>
    <name evidence="7" type="ORF">THRCLA_04587</name>
</gene>
<evidence type="ECO:0000256" key="5">
    <source>
        <dbReference type="ARBA" id="ARBA00023180"/>
    </source>
</evidence>
<dbReference type="InterPro" id="IPR031357">
    <property type="entry name" value="Stealth_CR3"/>
</dbReference>
<dbReference type="Gene3D" id="4.10.470.20">
    <property type="match status" value="2"/>
</dbReference>
<dbReference type="InterPro" id="IPR031358">
    <property type="entry name" value="Stealth_CR1"/>
</dbReference>
<evidence type="ECO:0000256" key="1">
    <source>
        <dbReference type="ARBA" id="ARBA00007583"/>
    </source>
</evidence>